<keyword evidence="3" id="KW-1185">Reference proteome</keyword>
<dbReference type="PANTHER" id="PTHR43760">
    <property type="entry name" value="ENDORIBONUCLEASE-RELATED"/>
    <property type="match status" value="1"/>
</dbReference>
<dbReference type="InterPro" id="IPR035959">
    <property type="entry name" value="RutC-like_sf"/>
</dbReference>
<reference evidence="2 3" key="1">
    <citation type="submission" date="2017-03" db="EMBL/GenBank/DDBJ databases">
        <authorList>
            <person name="Afonso C.L."/>
            <person name="Miller P.J."/>
            <person name="Scott M.A."/>
            <person name="Spackman E."/>
            <person name="Goraichik I."/>
            <person name="Dimitrov K.M."/>
            <person name="Suarez D.L."/>
            <person name="Swayne D.E."/>
        </authorList>
    </citation>
    <scope>NUCLEOTIDE SEQUENCE [LARGE SCALE GENOMIC DNA]</scope>
    <source>
        <strain evidence="2 3">CECT 7023</strain>
    </source>
</reference>
<accession>A0A1Y5T5F3</accession>
<proteinExistence type="predicted"/>
<sequence length="153" mass="15565">MTGGVPGRMAAAGLVLPPLSPAIGNFERAVEVGPLLYVSGQAPLDAAGRTLTGKADVVGLIEARRRAGLTALSLLASVDAVPGRLERLDGVVRLLGMVNAGPGFAAADSVLDGCSDLFETVLPGGHARTTIVLPSLPGDITVEIEAVFRMTKP</sequence>
<evidence type="ECO:0000313" key="2">
    <source>
        <dbReference type="EMBL" id="SLN56294.1"/>
    </source>
</evidence>
<dbReference type="InterPro" id="IPR013813">
    <property type="entry name" value="Endoribo_LPSP/chorism_mut-like"/>
</dbReference>
<dbReference type="AlphaFoldDB" id="A0A1Y5T5F3"/>
<dbReference type="CDD" id="cd02199">
    <property type="entry name" value="YjgF_YER057c_UK114_like_1"/>
    <property type="match status" value="1"/>
</dbReference>
<evidence type="ECO:0000259" key="1">
    <source>
        <dbReference type="Pfam" id="PF14588"/>
    </source>
</evidence>
<feature type="domain" description="Endoribonuclease L-PSP/chorismate mutase-like" evidence="1">
    <location>
        <begin position="8"/>
        <end position="136"/>
    </location>
</feature>
<organism evidence="2 3">
    <name type="scientific">Roseisalinus antarcticus</name>
    <dbReference type="NCBI Taxonomy" id="254357"/>
    <lineage>
        <taxon>Bacteria</taxon>
        <taxon>Pseudomonadati</taxon>
        <taxon>Pseudomonadota</taxon>
        <taxon>Alphaproteobacteria</taxon>
        <taxon>Rhodobacterales</taxon>
        <taxon>Roseobacteraceae</taxon>
        <taxon>Roseisalinus</taxon>
    </lineage>
</organism>
<evidence type="ECO:0000313" key="3">
    <source>
        <dbReference type="Proteomes" id="UP000193900"/>
    </source>
</evidence>
<dbReference type="OrthoDB" id="9806350at2"/>
<dbReference type="Proteomes" id="UP000193900">
    <property type="component" value="Unassembled WGS sequence"/>
</dbReference>
<dbReference type="EMBL" id="FWFZ01000012">
    <property type="protein sequence ID" value="SLN56294.1"/>
    <property type="molecule type" value="Genomic_DNA"/>
</dbReference>
<dbReference type="Pfam" id="PF14588">
    <property type="entry name" value="YjgF_endoribonc"/>
    <property type="match status" value="1"/>
</dbReference>
<dbReference type="PANTHER" id="PTHR43760:SF1">
    <property type="entry name" value="ENDORIBONUCLEASE L-PSP_CHORISMATE MUTASE-LIKE DOMAIN-CONTAINING PROTEIN"/>
    <property type="match status" value="1"/>
</dbReference>
<name>A0A1Y5T5F3_9RHOB</name>
<dbReference type="RefSeq" id="WP_085879385.1">
    <property type="nucleotide sequence ID" value="NZ_FWFZ01000012.1"/>
</dbReference>
<dbReference type="Gene3D" id="3.30.1330.40">
    <property type="entry name" value="RutC-like"/>
    <property type="match status" value="1"/>
</dbReference>
<gene>
    <name evidence="2" type="ORF">ROA7023_02544</name>
</gene>
<protein>
    <submittedName>
        <fullName evidence="2">Endoribonuclease L-PSP</fullName>
    </submittedName>
</protein>
<dbReference type="SUPFAM" id="SSF55298">
    <property type="entry name" value="YjgF-like"/>
    <property type="match status" value="1"/>
</dbReference>